<dbReference type="EMBL" id="QICM01000026">
    <property type="protein sequence ID" value="PXV63085.1"/>
    <property type="molecule type" value="Genomic_DNA"/>
</dbReference>
<dbReference type="AlphaFoldDB" id="A0A318E544"/>
<proteinExistence type="predicted"/>
<organism evidence="2 3">
    <name type="scientific">Halanaerobium congolense</name>
    <dbReference type="NCBI Taxonomy" id="54121"/>
    <lineage>
        <taxon>Bacteria</taxon>
        <taxon>Bacillati</taxon>
        <taxon>Bacillota</taxon>
        <taxon>Clostridia</taxon>
        <taxon>Halanaerobiales</taxon>
        <taxon>Halanaerobiaceae</taxon>
        <taxon>Halanaerobium</taxon>
    </lineage>
</organism>
<comment type="caution">
    <text evidence="2">The sequence shown here is derived from an EMBL/GenBank/DDBJ whole genome shotgun (WGS) entry which is preliminary data.</text>
</comment>
<evidence type="ECO:0000313" key="2">
    <source>
        <dbReference type="EMBL" id="PXV63085.1"/>
    </source>
</evidence>
<dbReference type="Proteomes" id="UP000247389">
    <property type="component" value="Unassembled WGS sequence"/>
</dbReference>
<gene>
    <name evidence="2" type="ORF">C8C78_12622</name>
</gene>
<name>A0A318E544_9FIRM</name>
<reference evidence="2 3" key="1">
    <citation type="submission" date="2018-04" db="EMBL/GenBank/DDBJ databases">
        <title>Subsurface microbial communities from deep shales in Ohio and West Virginia, USA.</title>
        <authorList>
            <person name="Wrighton K."/>
        </authorList>
    </citation>
    <scope>NUCLEOTIDE SEQUENCE [LARGE SCALE GENOMIC DNA]</scope>
    <source>
        <strain evidence="2 3">MSL28</strain>
    </source>
</reference>
<evidence type="ECO:0000256" key="1">
    <source>
        <dbReference type="SAM" id="Coils"/>
    </source>
</evidence>
<sequence length="174" mass="20078">MTFTVTKLEKAKVLFLTCDLNLVKYNFCAGGHRDDGTLNEVISTLTLSNILWFKDPGVNNDLPLNSAISIHANSLFLDNEFWNDFYDKLELMKEQEIIDEEDISYLAYNTSLENTLADLNDNQKEIKEDQIIKIIEDSRQKYKDKEVEIAAEAEEKDKIKAENERLNKKVDCSC</sequence>
<evidence type="ECO:0000313" key="3">
    <source>
        <dbReference type="Proteomes" id="UP000247389"/>
    </source>
</evidence>
<accession>A0A318E544</accession>
<feature type="coiled-coil region" evidence="1">
    <location>
        <begin position="109"/>
        <end position="169"/>
    </location>
</feature>
<protein>
    <submittedName>
        <fullName evidence="2">Uncharacterized protein</fullName>
    </submittedName>
</protein>
<dbReference type="RefSeq" id="WP_110301096.1">
    <property type="nucleotide sequence ID" value="NZ_QICM01000026.1"/>
</dbReference>
<keyword evidence="1" id="KW-0175">Coiled coil</keyword>